<sequence length="137" mass="14833">MNWTLANHLLYLAVCLPVVVAVGRTLARNGQVFLADVFSDAAVATATNRLLVVGFYLLNVGFVLLYLRVGGDADTAVGLVESLSVKVGVVLLVLGLIHVINVKAFSGMRRRHVVDSQRTRAYETQLDAWAAAQRQAI</sequence>
<dbReference type="EMBL" id="QXGH01000017">
    <property type="protein sequence ID" value="RHW26517.1"/>
    <property type="molecule type" value="Genomic_DNA"/>
</dbReference>
<reference evidence="2 3" key="1">
    <citation type="submission" date="2018-09" db="EMBL/GenBank/DDBJ databases">
        <title>Genome sequencing of Nocardioides immobilis CCTCC AB 2017083 for comparison to Nocardioides silvaticus.</title>
        <authorList>
            <person name="Li C."/>
            <person name="Wang G."/>
        </authorList>
    </citation>
    <scope>NUCLEOTIDE SEQUENCE [LARGE SCALE GENOMIC DNA]</scope>
    <source>
        <strain evidence="2 3">CCTCC AB 2017083</strain>
    </source>
</reference>
<evidence type="ECO:0000313" key="3">
    <source>
        <dbReference type="Proteomes" id="UP000283644"/>
    </source>
</evidence>
<dbReference type="RefSeq" id="WP_118925931.1">
    <property type="nucleotide sequence ID" value="NZ_QXGH01000017.1"/>
</dbReference>
<feature type="transmembrane region" description="Helical" evidence="1">
    <location>
        <begin position="87"/>
        <end position="105"/>
    </location>
</feature>
<proteinExistence type="predicted"/>
<dbReference type="Proteomes" id="UP000283644">
    <property type="component" value="Unassembled WGS sequence"/>
</dbReference>
<evidence type="ECO:0000313" key="2">
    <source>
        <dbReference type="EMBL" id="RHW26517.1"/>
    </source>
</evidence>
<keyword evidence="1" id="KW-0812">Transmembrane</keyword>
<name>A0A417Y1T2_9ACTN</name>
<keyword evidence="1" id="KW-1133">Transmembrane helix</keyword>
<feature type="transmembrane region" description="Helical" evidence="1">
    <location>
        <begin position="48"/>
        <end position="67"/>
    </location>
</feature>
<evidence type="ECO:0000256" key="1">
    <source>
        <dbReference type="SAM" id="Phobius"/>
    </source>
</evidence>
<dbReference type="OrthoDB" id="193443at2"/>
<accession>A0A417Y1T2</accession>
<protein>
    <submittedName>
        <fullName evidence="2">Uncharacterized protein</fullName>
    </submittedName>
</protein>
<feature type="transmembrane region" description="Helical" evidence="1">
    <location>
        <begin position="6"/>
        <end position="27"/>
    </location>
</feature>
<organism evidence="2 3">
    <name type="scientific">Nocardioides immobilis</name>
    <dbReference type="NCBI Taxonomy" id="2049295"/>
    <lineage>
        <taxon>Bacteria</taxon>
        <taxon>Bacillati</taxon>
        <taxon>Actinomycetota</taxon>
        <taxon>Actinomycetes</taxon>
        <taxon>Propionibacteriales</taxon>
        <taxon>Nocardioidaceae</taxon>
        <taxon>Nocardioides</taxon>
    </lineage>
</organism>
<keyword evidence="1" id="KW-0472">Membrane</keyword>
<dbReference type="AlphaFoldDB" id="A0A417Y1T2"/>
<comment type="caution">
    <text evidence="2">The sequence shown here is derived from an EMBL/GenBank/DDBJ whole genome shotgun (WGS) entry which is preliminary data.</text>
</comment>
<keyword evidence="3" id="KW-1185">Reference proteome</keyword>
<gene>
    <name evidence="2" type="ORF">D0Z08_14420</name>
</gene>